<dbReference type="Proteomes" id="UP000663831">
    <property type="component" value="Unassembled WGS sequence"/>
</dbReference>
<gene>
    <name evidence="2" type="ORF">RDB_LOCUS95507</name>
</gene>
<evidence type="ECO:0000256" key="1">
    <source>
        <dbReference type="SAM" id="MobiDB-lite"/>
    </source>
</evidence>
<evidence type="ECO:0000313" key="3">
    <source>
        <dbReference type="Proteomes" id="UP000663831"/>
    </source>
</evidence>
<dbReference type="EMBL" id="CAJMWV010003223">
    <property type="protein sequence ID" value="CAE6478326.1"/>
    <property type="molecule type" value="Genomic_DNA"/>
</dbReference>
<accession>A0A8H3H275</accession>
<feature type="region of interest" description="Disordered" evidence="1">
    <location>
        <begin position="51"/>
        <end position="84"/>
    </location>
</feature>
<dbReference type="AlphaFoldDB" id="A0A8H3H275"/>
<feature type="compositionally biased region" description="Low complexity" evidence="1">
    <location>
        <begin position="14"/>
        <end position="33"/>
    </location>
</feature>
<proteinExistence type="predicted"/>
<feature type="compositionally biased region" description="Basic and acidic residues" evidence="1">
    <location>
        <begin position="1"/>
        <end position="10"/>
    </location>
</feature>
<evidence type="ECO:0000313" key="2">
    <source>
        <dbReference type="EMBL" id="CAE6478326.1"/>
    </source>
</evidence>
<comment type="caution">
    <text evidence="2">The sequence shown here is derived from an EMBL/GenBank/DDBJ whole genome shotgun (WGS) entry which is preliminary data.</text>
</comment>
<feature type="region of interest" description="Disordered" evidence="1">
    <location>
        <begin position="1"/>
        <end position="34"/>
    </location>
</feature>
<reference evidence="2" key="1">
    <citation type="submission" date="2021-01" db="EMBL/GenBank/DDBJ databases">
        <authorList>
            <person name="Kaushik A."/>
        </authorList>
    </citation>
    <scope>NUCLEOTIDE SEQUENCE</scope>
    <source>
        <strain evidence="2">AG3-1AP</strain>
    </source>
</reference>
<protein>
    <submittedName>
        <fullName evidence="2">Uncharacterized protein</fullName>
    </submittedName>
</protein>
<name>A0A8H3H275_9AGAM</name>
<organism evidence="2 3">
    <name type="scientific">Rhizoctonia solani</name>
    <dbReference type="NCBI Taxonomy" id="456999"/>
    <lineage>
        <taxon>Eukaryota</taxon>
        <taxon>Fungi</taxon>
        <taxon>Dikarya</taxon>
        <taxon>Basidiomycota</taxon>
        <taxon>Agaricomycotina</taxon>
        <taxon>Agaricomycetes</taxon>
        <taxon>Cantharellales</taxon>
        <taxon>Ceratobasidiaceae</taxon>
        <taxon>Rhizoctonia</taxon>
    </lineage>
</organism>
<sequence>MFSKSKDVRRPFPARSSSARSLSTSSSRSSLSAWRPDASVRLFVERCHDASPFDDESSLGSEAGLTSGRTSPESRDDLSPISPKTYYTTKVRKADRNIQNSIFAPDMPTSALVVAAREAAQVVAVDIRSNPYSPVDEPELYVGFGTMSKKEVIFRRPQRARANRWASTTRRYVDILS</sequence>
<dbReference type="OrthoDB" id="3205544at2759"/>